<name>A0A0A8Z8N7_ARUDO</name>
<evidence type="ECO:0000313" key="1">
    <source>
        <dbReference type="EMBL" id="JAD31227.1"/>
    </source>
</evidence>
<reference evidence="1" key="1">
    <citation type="submission" date="2014-09" db="EMBL/GenBank/DDBJ databases">
        <authorList>
            <person name="Magalhaes I.L.F."/>
            <person name="Oliveira U."/>
            <person name="Santos F.R."/>
            <person name="Vidigal T.H.D.A."/>
            <person name="Brescovit A.D."/>
            <person name="Santos A.J."/>
        </authorList>
    </citation>
    <scope>NUCLEOTIDE SEQUENCE</scope>
    <source>
        <tissue evidence="1">Shoot tissue taken approximately 20 cm above the soil surface</tissue>
    </source>
</reference>
<accession>A0A0A8Z8N7</accession>
<protein>
    <submittedName>
        <fullName evidence="1">Uncharacterized protein</fullName>
    </submittedName>
</protein>
<organism evidence="1">
    <name type="scientific">Arundo donax</name>
    <name type="common">Giant reed</name>
    <name type="synonym">Donax arundinaceus</name>
    <dbReference type="NCBI Taxonomy" id="35708"/>
    <lineage>
        <taxon>Eukaryota</taxon>
        <taxon>Viridiplantae</taxon>
        <taxon>Streptophyta</taxon>
        <taxon>Embryophyta</taxon>
        <taxon>Tracheophyta</taxon>
        <taxon>Spermatophyta</taxon>
        <taxon>Magnoliopsida</taxon>
        <taxon>Liliopsida</taxon>
        <taxon>Poales</taxon>
        <taxon>Poaceae</taxon>
        <taxon>PACMAD clade</taxon>
        <taxon>Arundinoideae</taxon>
        <taxon>Arundineae</taxon>
        <taxon>Arundo</taxon>
    </lineage>
</organism>
<reference evidence="1" key="2">
    <citation type="journal article" date="2015" name="Data Brief">
        <title>Shoot transcriptome of the giant reed, Arundo donax.</title>
        <authorList>
            <person name="Barrero R.A."/>
            <person name="Guerrero F.D."/>
            <person name="Moolhuijzen P."/>
            <person name="Goolsby J.A."/>
            <person name="Tidwell J."/>
            <person name="Bellgard S.E."/>
            <person name="Bellgard M.I."/>
        </authorList>
    </citation>
    <scope>NUCLEOTIDE SEQUENCE</scope>
    <source>
        <tissue evidence="1">Shoot tissue taken approximately 20 cm above the soil surface</tissue>
    </source>
</reference>
<dbReference type="AlphaFoldDB" id="A0A0A8Z8N7"/>
<dbReference type="EMBL" id="GBRH01266668">
    <property type="protein sequence ID" value="JAD31227.1"/>
    <property type="molecule type" value="Transcribed_RNA"/>
</dbReference>
<sequence>MHRALADVHAPERLRAVPLDKSLVGVLLATRRDRHVTEHGRGLVGEVAEHEAAVVVGPAEETAGEGEHPVAGPDDGELVLVLRLRSKQLLHRLLPLPWCEGAERGHHRRRVGVVVLGAFEVAGTAG</sequence>
<proteinExistence type="predicted"/>